<dbReference type="InterPro" id="IPR007055">
    <property type="entry name" value="BON_dom"/>
</dbReference>
<evidence type="ECO:0000313" key="3">
    <source>
        <dbReference type="EMBL" id="STX52880.1"/>
    </source>
</evidence>
<dbReference type="SMART" id="SM00749">
    <property type="entry name" value="BON"/>
    <property type="match status" value="2"/>
</dbReference>
<protein>
    <submittedName>
        <fullName evidence="3">Osmotically inducible protein Y</fullName>
    </submittedName>
</protein>
<dbReference type="AlphaFoldDB" id="A0A378JSX9"/>
<dbReference type="PROSITE" id="PS50914">
    <property type="entry name" value="BON"/>
    <property type="match status" value="2"/>
</dbReference>
<feature type="domain" description="BON" evidence="2">
    <location>
        <begin position="112"/>
        <end position="184"/>
    </location>
</feature>
<dbReference type="Proteomes" id="UP000254794">
    <property type="component" value="Unassembled WGS sequence"/>
</dbReference>
<dbReference type="OrthoDB" id="5638756at2"/>
<gene>
    <name evidence="3" type="primary">osmY_5</name>
    <name evidence="3" type="ORF">NCTC13316_03006</name>
</gene>
<accession>A0A378JSX9</accession>
<dbReference type="RefSeq" id="WP_115332406.1">
    <property type="nucleotide sequence ID" value="NZ_CAAAHP010000003.1"/>
</dbReference>
<sequence length="184" mass="20018">MFKRSLLCGVFALTTISPLAVEAAVHGHSNVTQNVITDTAITAKVKALYAKSHLVPGTKISVKTKNQQVILTGKLESDLQYERALALAESVEGVKSVNADHLSITNSKAPLTDTMLTAKVKGVILKEKLFGKKAVEYWPIKVETKNRIVYLTGEVDNDRERANITSLAKNIRGVRAVHSAIAVR</sequence>
<feature type="domain" description="BON" evidence="2">
    <location>
        <begin position="37"/>
        <end position="106"/>
    </location>
</feature>
<dbReference type="PANTHER" id="PTHR34606">
    <property type="entry name" value="BON DOMAIN-CONTAINING PROTEIN"/>
    <property type="match status" value="1"/>
</dbReference>
<dbReference type="InterPro" id="IPR014004">
    <property type="entry name" value="Transpt-assoc_nodulatn_dom_bac"/>
</dbReference>
<feature type="chain" id="PRO_5016970046" evidence="1">
    <location>
        <begin position="24"/>
        <end position="184"/>
    </location>
</feature>
<evidence type="ECO:0000256" key="1">
    <source>
        <dbReference type="SAM" id="SignalP"/>
    </source>
</evidence>
<dbReference type="Pfam" id="PF04972">
    <property type="entry name" value="BON"/>
    <property type="match status" value="2"/>
</dbReference>
<name>A0A378JSX9_9GAMM</name>
<evidence type="ECO:0000313" key="4">
    <source>
        <dbReference type="Proteomes" id="UP000254794"/>
    </source>
</evidence>
<proteinExistence type="predicted"/>
<keyword evidence="4" id="KW-1185">Reference proteome</keyword>
<dbReference type="InterPro" id="IPR051686">
    <property type="entry name" value="Lipoprotein_DolP"/>
</dbReference>
<evidence type="ECO:0000259" key="2">
    <source>
        <dbReference type="PROSITE" id="PS50914"/>
    </source>
</evidence>
<dbReference type="Gene3D" id="3.30.1340.30">
    <property type="match status" value="2"/>
</dbReference>
<keyword evidence="1" id="KW-0732">Signal</keyword>
<dbReference type="PANTHER" id="PTHR34606:SF15">
    <property type="entry name" value="BON DOMAIN-CONTAINING PROTEIN"/>
    <property type="match status" value="1"/>
</dbReference>
<dbReference type="EMBL" id="UGOD01000001">
    <property type="protein sequence ID" value="STX52880.1"/>
    <property type="molecule type" value="Genomic_DNA"/>
</dbReference>
<feature type="signal peptide" evidence="1">
    <location>
        <begin position="1"/>
        <end position="23"/>
    </location>
</feature>
<reference evidence="3 4" key="1">
    <citation type="submission" date="2018-06" db="EMBL/GenBank/DDBJ databases">
        <authorList>
            <consortium name="Pathogen Informatics"/>
            <person name="Doyle S."/>
        </authorList>
    </citation>
    <scope>NUCLEOTIDE SEQUENCE [LARGE SCALE GENOMIC DNA]</scope>
    <source>
        <strain evidence="3 4">NCTC13316</strain>
    </source>
</reference>
<organism evidence="3 4">
    <name type="scientific">Legionella busanensis</name>
    <dbReference type="NCBI Taxonomy" id="190655"/>
    <lineage>
        <taxon>Bacteria</taxon>
        <taxon>Pseudomonadati</taxon>
        <taxon>Pseudomonadota</taxon>
        <taxon>Gammaproteobacteria</taxon>
        <taxon>Legionellales</taxon>
        <taxon>Legionellaceae</taxon>
        <taxon>Legionella</taxon>
    </lineage>
</organism>